<proteinExistence type="predicted"/>
<dbReference type="Pfam" id="PF07409">
    <property type="entry name" value="GP46"/>
    <property type="match status" value="1"/>
</dbReference>
<dbReference type="RefSeq" id="WP_394820094.1">
    <property type="nucleotide sequence ID" value="NZ_JAWJZY010000003.1"/>
</dbReference>
<dbReference type="InterPro" id="IPR010877">
    <property type="entry name" value="Phage_Mu_Gp46"/>
</dbReference>
<dbReference type="Proteomes" id="UP001312908">
    <property type="component" value="Unassembled WGS sequence"/>
</dbReference>
<evidence type="ECO:0000313" key="2">
    <source>
        <dbReference type="Proteomes" id="UP001312908"/>
    </source>
</evidence>
<comment type="caution">
    <text evidence="1">The sequence shown here is derived from an EMBL/GenBank/DDBJ whole genome shotgun (WGS) entry which is preliminary data.</text>
</comment>
<dbReference type="EMBL" id="JAWJZY010000003">
    <property type="protein sequence ID" value="MEE8659262.1"/>
    <property type="molecule type" value="Genomic_DNA"/>
</dbReference>
<reference evidence="1 2" key="1">
    <citation type="submission" date="2023-10" db="EMBL/GenBank/DDBJ databases">
        <title>Sorlinia euscelidii gen. nov., sp. nov., an acetic acid bacteria isolated from the gut of Euscelidius variegatus emitter.</title>
        <authorList>
            <person name="Michoud G."/>
            <person name="Marasco R."/>
            <person name="Seferji K."/>
            <person name="Gonella E."/>
            <person name="Garuglieri E."/>
            <person name="Alma A."/>
            <person name="Mapelli F."/>
            <person name="Borin S."/>
            <person name="Daffonchio D."/>
            <person name="Crotti E."/>
        </authorList>
    </citation>
    <scope>NUCLEOTIDE SEQUENCE [LARGE SCALE GENOMIC DNA]</scope>
    <source>
        <strain evidence="1 2">EV16P</strain>
    </source>
</reference>
<evidence type="ECO:0000313" key="1">
    <source>
        <dbReference type="EMBL" id="MEE8659262.1"/>
    </source>
</evidence>
<gene>
    <name evidence="1" type="ORF">DOFOFD_09575</name>
</gene>
<name>A0ABU7U5X2_9PROT</name>
<protein>
    <submittedName>
        <fullName evidence="1">Oxidoreductase</fullName>
    </submittedName>
</protein>
<accession>A0ABU7U5X2</accession>
<keyword evidence="2" id="KW-1185">Reference proteome</keyword>
<sequence>MDITSTLLMRPDQDGLLDLIISPTRAGRGTLAVDKTLATSALIAFQSDRRAQEDDELPNSLDGLLSQVDALRARRGWVGDVLLDGTRLGSRLWLLSRGKYDELDRRLGAAYAEEALDPICDWHGVDKSVSASLENGNRLSVRAVIGRVTLSYHLGGGV</sequence>
<organism evidence="1 2">
    <name type="scientific">Sorlinia euscelidii</name>
    <dbReference type="NCBI Taxonomy" id="3081148"/>
    <lineage>
        <taxon>Bacteria</taxon>
        <taxon>Pseudomonadati</taxon>
        <taxon>Pseudomonadota</taxon>
        <taxon>Alphaproteobacteria</taxon>
        <taxon>Acetobacterales</taxon>
        <taxon>Acetobacteraceae</taxon>
        <taxon>Sorlinia</taxon>
    </lineage>
</organism>